<keyword evidence="7" id="KW-1185">Reference proteome</keyword>
<keyword evidence="2" id="KW-0560">Oxidoreductase</keyword>
<dbReference type="GO" id="GO:0005737">
    <property type="term" value="C:cytoplasm"/>
    <property type="evidence" value="ECO:0007669"/>
    <property type="project" value="UniProtKB-SubCell"/>
</dbReference>
<dbReference type="Pfam" id="PF14748">
    <property type="entry name" value="P5CR_dimer"/>
    <property type="match status" value="1"/>
</dbReference>
<dbReference type="PANTHER" id="PTHR11645">
    <property type="entry name" value="PYRROLINE-5-CARBOXYLATE REDUCTASE"/>
    <property type="match status" value="1"/>
</dbReference>
<keyword evidence="2" id="KW-0641">Proline biosynthesis</keyword>
<dbReference type="Pfam" id="PF03807">
    <property type="entry name" value="F420_oxidored"/>
    <property type="match status" value="1"/>
</dbReference>
<dbReference type="Gene3D" id="3.40.50.720">
    <property type="entry name" value="NAD(P)-binding Rossmann-like Domain"/>
    <property type="match status" value="1"/>
</dbReference>
<dbReference type="EMBL" id="CP022983">
    <property type="protein sequence ID" value="ASV68930.1"/>
    <property type="molecule type" value="Genomic_DNA"/>
</dbReference>
<dbReference type="RefSeq" id="WP_095372496.1">
    <property type="nucleotide sequence ID" value="NZ_CANMJM010000001.1"/>
</dbReference>
<dbReference type="InterPro" id="IPR053790">
    <property type="entry name" value="P5CR-like_CS"/>
</dbReference>
<evidence type="ECO:0000313" key="6">
    <source>
        <dbReference type="EMBL" id="ASV68930.1"/>
    </source>
</evidence>
<dbReference type="GO" id="GO:0055129">
    <property type="term" value="P:L-proline biosynthetic process"/>
    <property type="evidence" value="ECO:0007669"/>
    <property type="project" value="UniProtKB-UniRule"/>
</dbReference>
<dbReference type="InterPro" id="IPR028939">
    <property type="entry name" value="P5C_Rdtase_cat_N"/>
</dbReference>
<dbReference type="SUPFAM" id="SSF51735">
    <property type="entry name" value="NAD(P)-binding Rossmann-fold domains"/>
    <property type="match status" value="1"/>
</dbReference>
<accession>A0A248TLG2</accession>
<dbReference type="EC" id="1.5.1.2" evidence="2"/>
<dbReference type="Gene3D" id="1.10.3730.10">
    <property type="entry name" value="ProC C-terminal domain-like"/>
    <property type="match status" value="1"/>
</dbReference>
<protein>
    <recommendedName>
        <fullName evidence="2">Pyrroline-5-carboxylate reductase</fullName>
        <shortName evidence="2">P5C reductase</shortName>
        <shortName evidence="2">P5CR</shortName>
        <ecNumber evidence="2">1.5.1.2</ecNumber>
    </recommendedName>
    <alternativeName>
        <fullName evidence="2">PCA reductase</fullName>
    </alternativeName>
</protein>
<gene>
    <name evidence="2" type="primary">proC</name>
    <name evidence="6" type="ORF">CKF48_17500</name>
</gene>
<dbReference type="AlphaFoldDB" id="A0A248TLG2"/>
<dbReference type="InterPro" id="IPR036291">
    <property type="entry name" value="NAD(P)-bd_dom_sf"/>
</dbReference>
<keyword evidence="2" id="KW-0028">Amino-acid biosynthesis</keyword>
<comment type="subcellular location">
    <subcellularLocation>
        <location evidence="2">Cytoplasm</location>
    </subcellularLocation>
</comment>
<dbReference type="PIRSF" id="PIRSF000193">
    <property type="entry name" value="Pyrrol-5-carb_rd"/>
    <property type="match status" value="1"/>
</dbReference>
<comment type="catalytic activity">
    <reaction evidence="2">
        <text>L-proline + NADP(+) = (S)-1-pyrroline-5-carboxylate + NADPH + 2 H(+)</text>
        <dbReference type="Rhea" id="RHEA:14109"/>
        <dbReference type="ChEBI" id="CHEBI:15378"/>
        <dbReference type="ChEBI" id="CHEBI:17388"/>
        <dbReference type="ChEBI" id="CHEBI:57783"/>
        <dbReference type="ChEBI" id="CHEBI:58349"/>
        <dbReference type="ChEBI" id="CHEBI:60039"/>
        <dbReference type="EC" id="1.5.1.2"/>
    </reaction>
</comment>
<keyword evidence="2" id="KW-0963">Cytoplasm</keyword>
<dbReference type="NCBIfam" id="NF005814">
    <property type="entry name" value="PRK07680.1"/>
    <property type="match status" value="1"/>
</dbReference>
<dbReference type="HAMAP" id="MF_01925">
    <property type="entry name" value="P5C_reductase"/>
    <property type="match status" value="1"/>
</dbReference>
<sequence>MNIGIIGTGNMGRILTEALLDSKAVSPSSITITNRTIAKSLEIKKAYPDINVARDALTTAKMSSLIFVCVKPHDVYEVIQTIQPSLNRDKCVISITSPIAVNQLESVLYCSSARVIPSITNRALAGVSLVTYGDHCSKEWRESIQWLFEQISVPTIIEENITRVASDIVSCGPAFFSYLTQRFIDAAVKETKIDNDTATKLASEMLIGLGELLRQGHYTLPTLQEKVCVKGGVTGEGIKILEKELGDMFEHLFQATHSKFTEDINLVKTQYTTI</sequence>
<evidence type="ECO:0000256" key="1">
    <source>
        <dbReference type="ARBA" id="ARBA00005525"/>
    </source>
</evidence>
<dbReference type="UniPathway" id="UPA00098">
    <property type="reaction ID" value="UER00361"/>
</dbReference>
<evidence type="ECO:0000256" key="2">
    <source>
        <dbReference type="HAMAP-Rule" id="MF_01925"/>
    </source>
</evidence>
<dbReference type="InterPro" id="IPR000304">
    <property type="entry name" value="Pyrroline-COOH_reductase"/>
</dbReference>
<feature type="binding site" evidence="3">
    <location>
        <begin position="6"/>
        <end position="11"/>
    </location>
    <ligand>
        <name>NADP(+)</name>
        <dbReference type="ChEBI" id="CHEBI:58349"/>
    </ligand>
</feature>
<evidence type="ECO:0000259" key="4">
    <source>
        <dbReference type="Pfam" id="PF03807"/>
    </source>
</evidence>
<dbReference type="SUPFAM" id="SSF48179">
    <property type="entry name" value="6-phosphogluconate dehydrogenase C-terminal domain-like"/>
    <property type="match status" value="1"/>
</dbReference>
<dbReference type="OrthoDB" id="9805754at2"/>
<keyword evidence="2 3" id="KW-0521">NADP</keyword>
<dbReference type="PROSITE" id="PS00521">
    <property type="entry name" value="P5CR"/>
    <property type="match status" value="1"/>
</dbReference>
<evidence type="ECO:0000259" key="5">
    <source>
        <dbReference type="Pfam" id="PF14748"/>
    </source>
</evidence>
<dbReference type="InterPro" id="IPR029036">
    <property type="entry name" value="P5CR_dimer"/>
</dbReference>
<dbReference type="PANTHER" id="PTHR11645:SF51">
    <property type="entry name" value="COME OPERON PROTEIN 4"/>
    <property type="match status" value="1"/>
</dbReference>
<organism evidence="6 7">
    <name type="scientific">Cytobacillus kochii</name>
    <dbReference type="NCBI Taxonomy" id="859143"/>
    <lineage>
        <taxon>Bacteria</taxon>
        <taxon>Bacillati</taxon>
        <taxon>Bacillota</taxon>
        <taxon>Bacilli</taxon>
        <taxon>Bacillales</taxon>
        <taxon>Bacillaceae</taxon>
        <taxon>Cytobacillus</taxon>
    </lineage>
</organism>
<reference evidence="6 7" key="1">
    <citation type="submission" date="2017-08" db="EMBL/GenBank/DDBJ databases">
        <title>Complete Genome Sequence of Bacillus kochii Oregon-R-modENCODE STRAIN BDGP4, isolated from Drosophila melanogaster gut.</title>
        <authorList>
            <person name="Wan K.H."/>
            <person name="Yu C."/>
            <person name="Park S."/>
            <person name="Hammonds A.S."/>
            <person name="Booth B.W."/>
            <person name="Celniker S.E."/>
        </authorList>
    </citation>
    <scope>NUCLEOTIDE SEQUENCE [LARGE SCALE GENOMIC DNA]</scope>
    <source>
        <strain evidence="6 7">BDGP4</strain>
    </source>
</reference>
<dbReference type="Proteomes" id="UP000215137">
    <property type="component" value="Chromosome"/>
</dbReference>
<proteinExistence type="inferred from homology"/>
<dbReference type="GeneID" id="97217043"/>
<dbReference type="KEGG" id="bko:CKF48_17500"/>
<comment type="pathway">
    <text evidence="2">Amino-acid biosynthesis; L-proline biosynthesis; L-proline from L-glutamate 5-semialdehyde: step 1/1.</text>
</comment>
<evidence type="ECO:0000313" key="7">
    <source>
        <dbReference type="Proteomes" id="UP000215137"/>
    </source>
</evidence>
<evidence type="ECO:0000256" key="3">
    <source>
        <dbReference type="PIRSR" id="PIRSR000193-1"/>
    </source>
</evidence>
<comment type="similarity">
    <text evidence="1 2">Belongs to the pyrroline-5-carboxylate reductase family.</text>
</comment>
<dbReference type="InterPro" id="IPR008927">
    <property type="entry name" value="6-PGluconate_DH-like_C_sf"/>
</dbReference>
<feature type="domain" description="Pyrroline-5-carboxylate reductase catalytic N-terminal" evidence="4">
    <location>
        <begin position="3"/>
        <end position="97"/>
    </location>
</feature>
<feature type="domain" description="Pyrroline-5-carboxylate reductase dimerisation" evidence="5">
    <location>
        <begin position="160"/>
        <end position="261"/>
    </location>
</feature>
<comment type="function">
    <text evidence="2">Catalyzes the reduction of 1-pyrroline-5-carboxylate (PCA) to L-proline.</text>
</comment>
<name>A0A248TLG2_9BACI</name>
<dbReference type="GO" id="GO:0004735">
    <property type="term" value="F:pyrroline-5-carboxylate reductase activity"/>
    <property type="evidence" value="ECO:0007669"/>
    <property type="project" value="UniProtKB-UniRule"/>
</dbReference>
<comment type="catalytic activity">
    <reaction evidence="2">
        <text>L-proline + NAD(+) = (S)-1-pyrroline-5-carboxylate + NADH + 2 H(+)</text>
        <dbReference type="Rhea" id="RHEA:14105"/>
        <dbReference type="ChEBI" id="CHEBI:15378"/>
        <dbReference type="ChEBI" id="CHEBI:17388"/>
        <dbReference type="ChEBI" id="CHEBI:57540"/>
        <dbReference type="ChEBI" id="CHEBI:57945"/>
        <dbReference type="ChEBI" id="CHEBI:60039"/>
        <dbReference type="EC" id="1.5.1.2"/>
    </reaction>
</comment>